<evidence type="ECO:0000256" key="3">
    <source>
        <dbReference type="ARBA" id="ARBA00022737"/>
    </source>
</evidence>
<reference evidence="4 5" key="1">
    <citation type="submission" date="2019-09" db="EMBL/GenBank/DDBJ databases">
        <title>In-depth cultivation of the pig gut microbiome towards novel bacterial diversity and tailored functional studies.</title>
        <authorList>
            <person name="Wylensek D."/>
            <person name="Hitch T.C.A."/>
            <person name="Clavel T."/>
        </authorList>
    </citation>
    <scope>NUCLEOTIDE SEQUENCE [LARGE SCALE GENOMIC DNA]</scope>
    <source>
        <strain evidence="4 5">WCA3-693-APC-4?</strain>
    </source>
</reference>
<dbReference type="PROSITE" id="PS00101">
    <property type="entry name" value="HEXAPEP_TRANSFERASES"/>
    <property type="match status" value="1"/>
</dbReference>
<evidence type="ECO:0000256" key="2">
    <source>
        <dbReference type="ARBA" id="ARBA00022679"/>
    </source>
</evidence>
<dbReference type="PANTHER" id="PTHR23416">
    <property type="entry name" value="SIALIC ACID SYNTHASE-RELATED"/>
    <property type="match status" value="1"/>
</dbReference>
<sequence>MKKIMNYISLIIYYAIGNKIPNKFGGVKFRRILVKNIFKECGKNVNISENVYFGTGKNIVLYNNAGIGSGTKIFGNGNVTIGSHVTMGPEVMIITGDHKIEWCENGEKINSIIISNVKIGSHSYIGARVTILQGVTIGEKSIVGACSLVNKNVDVSSLFAGVPAKKIKDI</sequence>
<dbReference type="AlphaFoldDB" id="A0A6N7XZU6"/>
<keyword evidence="5" id="KW-1185">Reference proteome</keyword>
<evidence type="ECO:0000313" key="4">
    <source>
        <dbReference type="EMBL" id="MSU02124.1"/>
    </source>
</evidence>
<keyword evidence="3" id="KW-0677">Repeat</keyword>
<keyword evidence="2 4" id="KW-0808">Transferase</keyword>
<dbReference type="GO" id="GO:0005829">
    <property type="term" value="C:cytosol"/>
    <property type="evidence" value="ECO:0007669"/>
    <property type="project" value="TreeGrafter"/>
</dbReference>
<dbReference type="InterPro" id="IPR001451">
    <property type="entry name" value="Hexapep"/>
</dbReference>
<protein>
    <submittedName>
        <fullName evidence="4">Acyltransferase</fullName>
    </submittedName>
</protein>
<dbReference type="Pfam" id="PF00132">
    <property type="entry name" value="Hexapep"/>
    <property type="match status" value="1"/>
</dbReference>
<evidence type="ECO:0000256" key="1">
    <source>
        <dbReference type="ARBA" id="ARBA00007274"/>
    </source>
</evidence>
<evidence type="ECO:0000313" key="5">
    <source>
        <dbReference type="Proteomes" id="UP000469523"/>
    </source>
</evidence>
<dbReference type="InterPro" id="IPR051159">
    <property type="entry name" value="Hexapeptide_acetyltransf"/>
</dbReference>
<dbReference type="InterPro" id="IPR018357">
    <property type="entry name" value="Hexapep_transf_CS"/>
</dbReference>
<dbReference type="PANTHER" id="PTHR23416:SF23">
    <property type="entry name" value="ACETYLTRANSFERASE C18B11.09C-RELATED"/>
    <property type="match status" value="1"/>
</dbReference>
<comment type="similarity">
    <text evidence="1">Belongs to the transferase hexapeptide repeat family.</text>
</comment>
<dbReference type="SUPFAM" id="SSF51161">
    <property type="entry name" value="Trimeric LpxA-like enzymes"/>
    <property type="match status" value="1"/>
</dbReference>
<accession>A0A6N7XZU6</accession>
<dbReference type="Gene3D" id="2.160.10.10">
    <property type="entry name" value="Hexapeptide repeat proteins"/>
    <property type="match status" value="1"/>
</dbReference>
<proteinExistence type="inferred from homology"/>
<name>A0A6N7XZU6_9FIRM</name>
<organism evidence="4 5">
    <name type="scientific">Tissierella pigra</name>
    <dbReference type="NCBI Taxonomy" id="2607614"/>
    <lineage>
        <taxon>Bacteria</taxon>
        <taxon>Bacillati</taxon>
        <taxon>Bacillota</taxon>
        <taxon>Tissierellia</taxon>
        <taxon>Tissierellales</taxon>
        <taxon>Tissierellaceae</taxon>
        <taxon>Tissierella</taxon>
    </lineage>
</organism>
<dbReference type="EMBL" id="VUNQ01000025">
    <property type="protein sequence ID" value="MSU02124.1"/>
    <property type="molecule type" value="Genomic_DNA"/>
</dbReference>
<dbReference type="Proteomes" id="UP000469523">
    <property type="component" value="Unassembled WGS sequence"/>
</dbReference>
<dbReference type="RefSeq" id="WP_154440776.1">
    <property type="nucleotide sequence ID" value="NZ_VUNQ01000025.1"/>
</dbReference>
<dbReference type="CDD" id="cd04647">
    <property type="entry name" value="LbH_MAT_like"/>
    <property type="match status" value="1"/>
</dbReference>
<dbReference type="InterPro" id="IPR011004">
    <property type="entry name" value="Trimer_LpxA-like_sf"/>
</dbReference>
<comment type="caution">
    <text evidence="4">The sequence shown here is derived from an EMBL/GenBank/DDBJ whole genome shotgun (WGS) entry which is preliminary data.</text>
</comment>
<gene>
    <name evidence="4" type="ORF">FYJ83_11645</name>
</gene>
<dbReference type="GO" id="GO:0008374">
    <property type="term" value="F:O-acyltransferase activity"/>
    <property type="evidence" value="ECO:0007669"/>
    <property type="project" value="TreeGrafter"/>
</dbReference>
<keyword evidence="4" id="KW-0012">Acyltransferase</keyword>